<dbReference type="HAMAP" id="MF_01897">
    <property type="entry name" value="GyrA"/>
    <property type="match status" value="1"/>
</dbReference>
<dbReference type="GO" id="GO:0006261">
    <property type="term" value="P:DNA-templated DNA replication"/>
    <property type="evidence" value="ECO:0007669"/>
    <property type="project" value="UniProtKB-UniRule"/>
</dbReference>
<dbReference type="CDD" id="cd00187">
    <property type="entry name" value="TOP4c"/>
    <property type="match status" value="1"/>
</dbReference>
<dbReference type="InterPro" id="IPR013760">
    <property type="entry name" value="Topo_IIA-like_dom_sf"/>
</dbReference>
<evidence type="ECO:0000256" key="5">
    <source>
        <dbReference type="ARBA" id="ARBA00022840"/>
    </source>
</evidence>
<keyword evidence="7 9" id="KW-0238">DNA-binding</keyword>
<dbReference type="Proteomes" id="UP000420562">
    <property type="component" value="Unassembled WGS sequence"/>
</dbReference>
<feature type="active site" description="O-(5'-phospho-DNA)-tyrosine intermediate" evidence="9 10">
    <location>
        <position position="125"/>
    </location>
</feature>
<dbReference type="FunFam" id="3.90.199.10:FF:000001">
    <property type="entry name" value="DNA gyrase subunit A"/>
    <property type="match status" value="1"/>
</dbReference>
<evidence type="ECO:0000256" key="4">
    <source>
        <dbReference type="ARBA" id="ARBA00022741"/>
    </source>
</evidence>
<dbReference type="EMBL" id="VZQZ01000005">
    <property type="protein sequence ID" value="KAB0665276.1"/>
    <property type="molecule type" value="Genomic_DNA"/>
</dbReference>
<reference evidence="12 13" key="1">
    <citation type="submission" date="2019-09" db="EMBL/GenBank/DDBJ databases">
        <title>Geobacter sp. Red96, a novel strain isolated from paddy soil.</title>
        <authorList>
            <person name="Xu Z."/>
            <person name="Masuda Y."/>
            <person name="Itoh H."/>
            <person name="Senoo K."/>
        </authorList>
    </citation>
    <scope>NUCLEOTIDE SEQUENCE [LARGE SCALE GENOMIC DNA]</scope>
    <source>
        <strain evidence="12 13">Red96</strain>
    </source>
</reference>
<evidence type="ECO:0000313" key="13">
    <source>
        <dbReference type="Proteomes" id="UP000420562"/>
    </source>
</evidence>
<evidence type="ECO:0000256" key="8">
    <source>
        <dbReference type="ARBA" id="ARBA00023235"/>
    </source>
</evidence>
<name>A0A7J4ZQK0_9BACT</name>
<dbReference type="GO" id="GO:0005524">
    <property type="term" value="F:ATP binding"/>
    <property type="evidence" value="ECO:0007669"/>
    <property type="project" value="UniProtKB-UniRule"/>
</dbReference>
<dbReference type="FunFam" id="2.120.10.90:FF:000004">
    <property type="entry name" value="DNA gyrase subunit A"/>
    <property type="match status" value="1"/>
</dbReference>
<dbReference type="PANTHER" id="PTHR43493:SF5">
    <property type="entry name" value="DNA GYRASE SUBUNIT A, CHLOROPLASTIC_MITOCHONDRIAL"/>
    <property type="match status" value="1"/>
</dbReference>
<evidence type="ECO:0000313" key="12">
    <source>
        <dbReference type="EMBL" id="KAB0665276.1"/>
    </source>
</evidence>
<comment type="subunit">
    <text evidence="9">Heterotetramer, composed of two GyrA and two GyrB chains. In the heterotetramer, GyrA contains the active site tyrosine that forms a transient covalent intermediate with DNA, while GyrB binds cofactors and catalyzes ATP hydrolysis.</text>
</comment>
<dbReference type="InterPro" id="IPR013757">
    <property type="entry name" value="Topo_IIA_A_a_sf"/>
</dbReference>
<gene>
    <name evidence="9 12" type="primary">gyrA</name>
    <name evidence="12" type="ORF">F6V25_09305</name>
</gene>
<accession>A0A7J4ZQK0</accession>
<dbReference type="FunFam" id="3.30.1360.40:FF:000002">
    <property type="entry name" value="DNA gyrase subunit A"/>
    <property type="match status" value="1"/>
</dbReference>
<protein>
    <recommendedName>
        <fullName evidence="9">DNA gyrase subunit A</fullName>
        <ecNumber evidence="9">5.6.2.2</ecNumber>
    </recommendedName>
</protein>
<dbReference type="NCBIfam" id="NF004044">
    <property type="entry name" value="PRK05561.1"/>
    <property type="match status" value="1"/>
</dbReference>
<dbReference type="SUPFAM" id="SSF101904">
    <property type="entry name" value="GyrA/ParC C-terminal domain-like"/>
    <property type="match status" value="1"/>
</dbReference>
<comment type="subcellular location">
    <subcellularLocation>
        <location evidence="9">Cytoplasm</location>
    </subcellularLocation>
</comment>
<keyword evidence="3 9" id="KW-0963">Cytoplasm</keyword>
<dbReference type="NCBIfam" id="TIGR01063">
    <property type="entry name" value="gyrA"/>
    <property type="match status" value="1"/>
</dbReference>
<evidence type="ECO:0000256" key="9">
    <source>
        <dbReference type="HAMAP-Rule" id="MF_01897"/>
    </source>
</evidence>
<evidence type="ECO:0000256" key="7">
    <source>
        <dbReference type="ARBA" id="ARBA00023125"/>
    </source>
</evidence>
<dbReference type="Gene3D" id="3.90.199.10">
    <property type="entry name" value="Topoisomerase II, domain 5"/>
    <property type="match status" value="1"/>
</dbReference>
<dbReference type="SMART" id="SM00434">
    <property type="entry name" value="TOP4c"/>
    <property type="match status" value="1"/>
</dbReference>
<sequence length="853" mass="95693">MINDPTTPQNKISVNIEDEMKRSYMDYAMSVIIGRALPDVRDGLKPVHRRCLYAMYDMGNEYNKPYKKSARVVGDVIGKYHPHGDTAAYDTIVRMAQDFSLRYMLVEGQGNFGSVDGDSPAAMRYTEIRLRQLTHELLADLDKETVNMAPNYNDELMEPTVLPSKFPNLLVNGSAGIAVGMATNIPPHNLVEIIDGIIAVIHNPETSFEELLEMVPGPDFPTGATIYGRQGIRDAYATGRGIIQIRAKAHVEVQKKSERQSIIITEIPYQVNKSKLVSSIADMVKEKKIEGITDLRDESDREGMRIVIEVKRDENAEVLLNQLYKHTQLQTSFGIIMIAIVHNRPRVLTLREMMDCFVDHRREVVTRRTNFELKKALARAHILEGLKIALDWLDAVIELIRESKTPPEAKQGLMEGRFADPEYLKRLDLPRPAGYENAVQLSDIQAQAILEMRLQRLTGLERDKIVSEYEDVLAFITRLREILASDAEILKIIVAELTEIRDKFGDKRRSEIVDKTADISLEDTIEDEEMVVTISHTGYIKRSAVDLYRSQRRGGKGKTGMKTKEEDFVEQLFIASTKDYLLCFTDAGRMYWLKVYEIPEGSRTTKGKAVVNLVNVAMDEKITTILPVKEFSEDTFLFMATRNGVVKKTPLIEYSNVRSGGIIAVKLDDGDRLISVALTDGSKDVFLASKNGKAIRFNEGDARSMGRVTRGVRGMNLSDDDRVIGMEIVDNTAVGSTIFTVCENGYGKRTDLDEYRDQSRGGKGIITIKTTERNGSVVNVMQVADDNDLMVITDNGKILRVPVSGFSVIGRNTQGVRLITTEEKEKVVAVAKLAEKEEDDLEDGTDEAGEETE</sequence>
<keyword evidence="6 9" id="KW-0799">Topoisomerase</keyword>
<dbReference type="GO" id="GO:0034335">
    <property type="term" value="F:DNA negative supercoiling activity"/>
    <property type="evidence" value="ECO:0007669"/>
    <property type="project" value="UniProtKB-ARBA"/>
</dbReference>
<proteinExistence type="inferred from homology"/>
<dbReference type="GO" id="GO:0005694">
    <property type="term" value="C:chromosome"/>
    <property type="evidence" value="ECO:0007669"/>
    <property type="project" value="InterPro"/>
</dbReference>
<evidence type="ECO:0000256" key="10">
    <source>
        <dbReference type="PROSITE-ProRule" id="PRU01384"/>
    </source>
</evidence>
<keyword evidence="4 9" id="KW-0547">Nucleotide-binding</keyword>
<comment type="miscellaneous">
    <text evidence="9">Few gyrases are as efficient as E.coli at forming negative supercoils. Not all organisms have 2 type II topoisomerases; in organisms with a single type II topoisomerase this enzyme also has to decatenate newly replicated chromosomes.</text>
</comment>
<dbReference type="FunFam" id="1.10.268.10:FF:000001">
    <property type="entry name" value="DNA gyrase subunit A"/>
    <property type="match status" value="1"/>
</dbReference>
<feature type="domain" description="Topo IIA-type catalytic" evidence="11">
    <location>
        <begin position="37"/>
        <end position="530"/>
    </location>
</feature>
<dbReference type="Gene3D" id="1.10.268.10">
    <property type="entry name" value="Topoisomerase, domain 3"/>
    <property type="match status" value="1"/>
</dbReference>
<dbReference type="PROSITE" id="PS52040">
    <property type="entry name" value="TOPO_IIA"/>
    <property type="match status" value="1"/>
</dbReference>
<dbReference type="EC" id="5.6.2.2" evidence="9"/>
<dbReference type="SUPFAM" id="SSF56719">
    <property type="entry name" value="Type II DNA topoisomerase"/>
    <property type="match status" value="1"/>
</dbReference>
<comment type="function">
    <text evidence="9">A type II topoisomerase that negatively supercoils closed circular double-stranded (ds) DNA in an ATP-dependent manner to modulate DNA topology and maintain chromosomes in an underwound state. Negative supercoiling favors strand separation, and DNA replication, transcription, recombination and repair, all of which involve strand separation. Also able to catalyze the interconversion of other topological isomers of dsDNA rings, including catenanes and knotted rings. Type II topoisomerases break and join 2 DNA strands simultaneously in an ATP-dependent manner.</text>
</comment>
<evidence type="ECO:0000259" key="11">
    <source>
        <dbReference type="PROSITE" id="PS52040"/>
    </source>
</evidence>
<dbReference type="InterPro" id="IPR013758">
    <property type="entry name" value="Topo_IIA_A/C_ab"/>
</dbReference>
<evidence type="ECO:0000256" key="1">
    <source>
        <dbReference type="ARBA" id="ARBA00000185"/>
    </source>
</evidence>
<dbReference type="InterPro" id="IPR005743">
    <property type="entry name" value="GyrA"/>
</dbReference>
<dbReference type="Gene3D" id="3.30.1360.40">
    <property type="match status" value="1"/>
</dbReference>
<comment type="caution">
    <text evidence="12">The sequence shown here is derived from an EMBL/GenBank/DDBJ whole genome shotgun (WGS) entry which is preliminary data.</text>
</comment>
<dbReference type="InterPro" id="IPR050220">
    <property type="entry name" value="Type_II_DNA_Topoisomerases"/>
</dbReference>
<dbReference type="GO" id="GO:0003677">
    <property type="term" value="F:DNA binding"/>
    <property type="evidence" value="ECO:0007669"/>
    <property type="project" value="UniProtKB-UniRule"/>
</dbReference>
<keyword evidence="8 9" id="KW-0413">Isomerase</keyword>
<dbReference type="PANTHER" id="PTHR43493">
    <property type="entry name" value="DNA GYRASE/TOPOISOMERASE SUBUNIT A"/>
    <property type="match status" value="1"/>
</dbReference>
<comment type="similarity">
    <text evidence="2 9">Belongs to the type II topoisomerase GyrA/ParC subunit family.</text>
</comment>
<comment type="catalytic activity">
    <reaction evidence="1 9 10">
        <text>ATP-dependent breakage, passage and rejoining of double-stranded DNA.</text>
        <dbReference type="EC" id="5.6.2.2"/>
    </reaction>
</comment>
<dbReference type="InterPro" id="IPR002205">
    <property type="entry name" value="Topo_IIA_dom_A"/>
</dbReference>
<dbReference type="Pfam" id="PF00521">
    <property type="entry name" value="DNA_topoisoIV"/>
    <property type="match status" value="1"/>
</dbReference>
<dbReference type="RefSeq" id="WP_151128322.1">
    <property type="nucleotide sequence ID" value="NZ_VZQZ01000005.1"/>
</dbReference>
<dbReference type="Pfam" id="PF03989">
    <property type="entry name" value="DNA_gyraseA_C"/>
    <property type="match status" value="6"/>
</dbReference>
<dbReference type="GO" id="GO:0006265">
    <property type="term" value="P:DNA topological change"/>
    <property type="evidence" value="ECO:0007669"/>
    <property type="project" value="UniProtKB-UniRule"/>
</dbReference>
<evidence type="ECO:0000256" key="6">
    <source>
        <dbReference type="ARBA" id="ARBA00023029"/>
    </source>
</evidence>
<dbReference type="Gene3D" id="2.120.10.90">
    <property type="entry name" value="DNA gyrase/topoisomerase IV, subunit A, C-terminal"/>
    <property type="match status" value="1"/>
</dbReference>
<dbReference type="NCBIfam" id="NF004043">
    <property type="entry name" value="PRK05560.1"/>
    <property type="match status" value="1"/>
</dbReference>
<dbReference type="InterPro" id="IPR035516">
    <property type="entry name" value="Gyrase/topoIV_suA_C"/>
</dbReference>
<dbReference type="GO" id="GO:0005737">
    <property type="term" value="C:cytoplasm"/>
    <property type="evidence" value="ECO:0007669"/>
    <property type="project" value="UniProtKB-SubCell"/>
</dbReference>
<evidence type="ECO:0000256" key="3">
    <source>
        <dbReference type="ARBA" id="ARBA00022490"/>
    </source>
</evidence>
<keyword evidence="5 9" id="KW-0067">ATP-binding</keyword>
<organism evidence="12 13">
    <name type="scientific">Oryzomonas japonica</name>
    <dbReference type="NCBI Taxonomy" id="2603858"/>
    <lineage>
        <taxon>Bacteria</taxon>
        <taxon>Pseudomonadati</taxon>
        <taxon>Thermodesulfobacteriota</taxon>
        <taxon>Desulfuromonadia</taxon>
        <taxon>Geobacterales</taxon>
        <taxon>Geobacteraceae</taxon>
        <taxon>Oryzomonas</taxon>
    </lineage>
</organism>
<dbReference type="GO" id="GO:0009330">
    <property type="term" value="C:DNA topoisomerase type II (double strand cut, ATP-hydrolyzing) complex"/>
    <property type="evidence" value="ECO:0007669"/>
    <property type="project" value="TreeGrafter"/>
</dbReference>
<keyword evidence="13" id="KW-1185">Reference proteome</keyword>
<dbReference type="AlphaFoldDB" id="A0A7J4ZQK0"/>
<evidence type="ECO:0000256" key="2">
    <source>
        <dbReference type="ARBA" id="ARBA00008263"/>
    </source>
</evidence>
<feature type="short sequence motif" description="GyrA-box" evidence="9">
    <location>
        <begin position="551"/>
        <end position="557"/>
    </location>
</feature>
<dbReference type="InterPro" id="IPR006691">
    <property type="entry name" value="GyrA/parC_rep"/>
</dbReference>